<dbReference type="GO" id="GO:0004523">
    <property type="term" value="F:RNA-DNA hybrid ribonuclease activity"/>
    <property type="evidence" value="ECO:0007669"/>
    <property type="project" value="InterPro"/>
</dbReference>
<dbReference type="InterPro" id="IPR002156">
    <property type="entry name" value="RNaseH_domain"/>
</dbReference>
<reference evidence="2" key="1">
    <citation type="submission" date="2020-06" db="EMBL/GenBank/DDBJ databases">
        <authorList>
            <person name="Li T."/>
            <person name="Hu X."/>
            <person name="Zhang T."/>
            <person name="Song X."/>
            <person name="Zhang H."/>
            <person name="Dai N."/>
            <person name="Sheng W."/>
            <person name="Hou X."/>
            <person name="Wei L."/>
        </authorList>
    </citation>
    <scope>NUCLEOTIDE SEQUENCE</scope>
    <source>
        <strain evidence="2">G01</strain>
        <tissue evidence="2">Leaf</tissue>
    </source>
</reference>
<dbReference type="Gene3D" id="1.10.340.70">
    <property type="match status" value="1"/>
</dbReference>
<dbReference type="SUPFAM" id="SSF53098">
    <property type="entry name" value="Ribonuclease H-like"/>
    <property type="match status" value="2"/>
</dbReference>
<proteinExistence type="predicted"/>
<dbReference type="Gene3D" id="3.30.420.10">
    <property type="entry name" value="Ribonuclease H-like superfamily/Ribonuclease H"/>
    <property type="match status" value="2"/>
</dbReference>
<dbReference type="InterPro" id="IPR041588">
    <property type="entry name" value="Integrase_H2C2"/>
</dbReference>
<reference evidence="2" key="2">
    <citation type="journal article" date="2024" name="Plant">
        <title>Genomic evolution and insights into agronomic trait innovations of Sesamum species.</title>
        <authorList>
            <person name="Miao H."/>
            <person name="Wang L."/>
            <person name="Qu L."/>
            <person name="Liu H."/>
            <person name="Sun Y."/>
            <person name="Le M."/>
            <person name="Wang Q."/>
            <person name="Wei S."/>
            <person name="Zheng Y."/>
            <person name="Lin W."/>
            <person name="Duan Y."/>
            <person name="Cao H."/>
            <person name="Xiong S."/>
            <person name="Wang X."/>
            <person name="Wei L."/>
            <person name="Li C."/>
            <person name="Ma Q."/>
            <person name="Ju M."/>
            <person name="Zhao R."/>
            <person name="Li G."/>
            <person name="Mu C."/>
            <person name="Tian Q."/>
            <person name="Mei H."/>
            <person name="Zhang T."/>
            <person name="Gao T."/>
            <person name="Zhang H."/>
        </authorList>
    </citation>
    <scope>NUCLEOTIDE SEQUENCE</scope>
    <source>
        <strain evidence="2">G01</strain>
    </source>
</reference>
<dbReference type="PANTHER" id="PTHR48475:SF2">
    <property type="entry name" value="RIBONUCLEASE H"/>
    <property type="match status" value="1"/>
</dbReference>
<evidence type="ECO:0000259" key="1">
    <source>
        <dbReference type="PROSITE" id="PS50879"/>
    </source>
</evidence>
<comment type="caution">
    <text evidence="2">The sequence shown here is derived from an EMBL/GenBank/DDBJ whole genome shotgun (WGS) entry which is preliminary data.</text>
</comment>
<gene>
    <name evidence="2" type="ORF">Sangu_0384800</name>
</gene>
<name>A0AAW2QSS7_9LAMI</name>
<dbReference type="CDD" id="cd09279">
    <property type="entry name" value="RNase_HI_like"/>
    <property type="match status" value="1"/>
</dbReference>
<feature type="domain" description="RNase H type-1" evidence="1">
    <location>
        <begin position="50"/>
        <end position="179"/>
    </location>
</feature>
<evidence type="ECO:0000313" key="2">
    <source>
        <dbReference type="EMBL" id="KAL0370667.1"/>
    </source>
</evidence>
<dbReference type="PANTHER" id="PTHR48475">
    <property type="entry name" value="RIBONUCLEASE H"/>
    <property type="match status" value="1"/>
</dbReference>
<organism evidence="2">
    <name type="scientific">Sesamum angustifolium</name>
    <dbReference type="NCBI Taxonomy" id="2727405"/>
    <lineage>
        <taxon>Eukaryota</taxon>
        <taxon>Viridiplantae</taxon>
        <taxon>Streptophyta</taxon>
        <taxon>Embryophyta</taxon>
        <taxon>Tracheophyta</taxon>
        <taxon>Spermatophyta</taxon>
        <taxon>Magnoliopsida</taxon>
        <taxon>eudicotyledons</taxon>
        <taxon>Gunneridae</taxon>
        <taxon>Pentapetalae</taxon>
        <taxon>asterids</taxon>
        <taxon>lamiids</taxon>
        <taxon>Lamiales</taxon>
        <taxon>Pedaliaceae</taxon>
        <taxon>Sesamum</taxon>
    </lineage>
</organism>
<dbReference type="InterPro" id="IPR012337">
    <property type="entry name" value="RNaseH-like_sf"/>
</dbReference>
<dbReference type="PROSITE" id="PS50879">
    <property type="entry name" value="RNASE_H_1"/>
    <property type="match status" value="1"/>
</dbReference>
<protein>
    <recommendedName>
        <fullName evidence="1">RNase H type-1 domain-containing protein</fullName>
    </recommendedName>
</protein>
<dbReference type="GO" id="GO:0003676">
    <property type="term" value="F:nucleic acid binding"/>
    <property type="evidence" value="ECO:0007669"/>
    <property type="project" value="InterPro"/>
</dbReference>
<dbReference type="Pfam" id="PF17921">
    <property type="entry name" value="Integrase_H2C2"/>
    <property type="match status" value="1"/>
</dbReference>
<dbReference type="InterPro" id="IPR036397">
    <property type="entry name" value="RNaseH_sf"/>
</dbReference>
<dbReference type="AlphaFoldDB" id="A0AAW2QSS7"/>
<dbReference type="EMBL" id="JACGWK010000002">
    <property type="protein sequence ID" value="KAL0370667.1"/>
    <property type="molecule type" value="Genomic_DNA"/>
</dbReference>
<accession>A0AAW2QSS7</accession>
<sequence>MLRPDASGLLVKWAVELGEFNIEYQSNTAIKARVLADFVVELTCETEQQGKGGWLLHIDGSSTSNAGGAEILLQGPEGVEIEVAVRYNFPTINNEVEYEALIIGLQMALEVDVKQLDVCTDSQLVAMQIEGSYEIRELSMMRYLRKVRDLIVKFDKCIIQQVRRGENTRADALSMFGIMIIGVKERKITVIVRDRSLIEEVEAIQCVEEKRSWKSEIEEYLVHGFVPTDPVAAKRLKFRVNRFTMLKGELYRRTTEGLLLKYLRPEKANYVLREIHEGSCGNHSRGRLLAEKVTRQWYFWPTIVKDAMEFTKKCESCQRYASLIHSSATPMEPIKIACPFDRWGIDIVGPFPPASVQKKFIIVAVEYFSKWVEAEAL</sequence>
<dbReference type="Pfam" id="PF13456">
    <property type="entry name" value="RVT_3"/>
    <property type="match status" value="1"/>
</dbReference>